<proteinExistence type="predicted"/>
<protein>
    <submittedName>
        <fullName evidence="2">Nuclear transport factor 2 family protein</fullName>
    </submittedName>
</protein>
<gene>
    <name evidence="2" type="ORF">ACFQND_25485</name>
</gene>
<name>A0ABW1U4F6_9BURK</name>
<feature type="domain" description="SnoaL-like" evidence="1">
    <location>
        <begin position="9"/>
        <end position="133"/>
    </location>
</feature>
<comment type="caution">
    <text evidence="2">The sequence shown here is derived from an EMBL/GenBank/DDBJ whole genome shotgun (WGS) entry which is preliminary data.</text>
</comment>
<evidence type="ECO:0000313" key="2">
    <source>
        <dbReference type="EMBL" id="MFC6284592.1"/>
    </source>
</evidence>
<sequence>MPDSGNTNELLDQFQIAQLAQNWGNWRDTGEWDKLRNCYTPDATMVTTWYKGPASGFVDASIQGRARQPKDRGGLHIIGGSTSEINGNRATAETRITLLLRSVVHEKLVDITVYGRFLDCLLKSGGQWRIQSREPVYDKDSLRPVDPGETLVLDAKELAKYPAGFRHLAYVQSSEGASITLSIPDPYSNEEKAVYARGKEWLKGAGA</sequence>
<keyword evidence="3" id="KW-1185">Reference proteome</keyword>
<dbReference type="CDD" id="cd00531">
    <property type="entry name" value="NTF2_like"/>
    <property type="match status" value="1"/>
</dbReference>
<dbReference type="Proteomes" id="UP001596270">
    <property type="component" value="Unassembled WGS sequence"/>
</dbReference>
<organism evidence="2 3">
    <name type="scientific">Polaromonas aquatica</name>
    <dbReference type="NCBI Taxonomy" id="332657"/>
    <lineage>
        <taxon>Bacteria</taxon>
        <taxon>Pseudomonadati</taxon>
        <taxon>Pseudomonadota</taxon>
        <taxon>Betaproteobacteria</taxon>
        <taxon>Burkholderiales</taxon>
        <taxon>Comamonadaceae</taxon>
        <taxon>Polaromonas</taxon>
    </lineage>
</organism>
<accession>A0ABW1U4F6</accession>
<dbReference type="Pfam" id="PF13577">
    <property type="entry name" value="SnoaL_4"/>
    <property type="match status" value="1"/>
</dbReference>
<dbReference type="EMBL" id="JBHSRS010000084">
    <property type="protein sequence ID" value="MFC6284592.1"/>
    <property type="molecule type" value="Genomic_DNA"/>
</dbReference>
<dbReference type="Gene3D" id="3.10.450.50">
    <property type="match status" value="1"/>
</dbReference>
<dbReference type="InterPro" id="IPR032710">
    <property type="entry name" value="NTF2-like_dom_sf"/>
</dbReference>
<dbReference type="InterPro" id="IPR037401">
    <property type="entry name" value="SnoaL-like"/>
</dbReference>
<dbReference type="RefSeq" id="WP_371435092.1">
    <property type="nucleotide sequence ID" value="NZ_JBHSRS010000084.1"/>
</dbReference>
<dbReference type="SUPFAM" id="SSF54427">
    <property type="entry name" value="NTF2-like"/>
    <property type="match status" value="1"/>
</dbReference>
<reference evidence="3" key="1">
    <citation type="journal article" date="2019" name="Int. J. Syst. Evol. Microbiol.">
        <title>The Global Catalogue of Microorganisms (GCM) 10K type strain sequencing project: providing services to taxonomists for standard genome sequencing and annotation.</title>
        <authorList>
            <consortium name="The Broad Institute Genomics Platform"/>
            <consortium name="The Broad Institute Genome Sequencing Center for Infectious Disease"/>
            <person name="Wu L."/>
            <person name="Ma J."/>
        </authorList>
    </citation>
    <scope>NUCLEOTIDE SEQUENCE [LARGE SCALE GENOMIC DNA]</scope>
    <source>
        <strain evidence="3">CCUG 39402</strain>
    </source>
</reference>
<evidence type="ECO:0000313" key="3">
    <source>
        <dbReference type="Proteomes" id="UP001596270"/>
    </source>
</evidence>
<evidence type="ECO:0000259" key="1">
    <source>
        <dbReference type="Pfam" id="PF13577"/>
    </source>
</evidence>